<reference evidence="3 4" key="1">
    <citation type="journal article" date="2018" name="IMA Fungus">
        <title>IMA Genome-F 9: Draft genome sequence of Annulohypoxylon stygium, Aspergillus mulundensis, Berkeleyomyces basicola (syn. Thielaviopsis basicola), Ceratocystis smalleyi, two Cercospora beticola strains, Coleophoma cylindrospora, Fusarium fracticaudum, Phialophora cf. hyalina, and Morchella septimelata.</title>
        <authorList>
            <person name="Wingfield B.D."/>
            <person name="Bills G.F."/>
            <person name="Dong Y."/>
            <person name="Huang W."/>
            <person name="Nel W.J."/>
            <person name="Swalarsk-Parry B.S."/>
            <person name="Vaghefi N."/>
            <person name="Wilken P.M."/>
            <person name="An Z."/>
            <person name="de Beer Z.W."/>
            <person name="De Vos L."/>
            <person name="Chen L."/>
            <person name="Duong T.A."/>
            <person name="Gao Y."/>
            <person name="Hammerbacher A."/>
            <person name="Kikkert J.R."/>
            <person name="Li Y."/>
            <person name="Li H."/>
            <person name="Li K."/>
            <person name="Li Q."/>
            <person name="Liu X."/>
            <person name="Ma X."/>
            <person name="Naidoo K."/>
            <person name="Pethybridge S.J."/>
            <person name="Sun J."/>
            <person name="Steenkamp E.T."/>
            <person name="van der Nest M.A."/>
            <person name="van Wyk S."/>
            <person name="Wingfield M.J."/>
            <person name="Xiong C."/>
            <person name="Yue Q."/>
            <person name="Zhang X."/>
        </authorList>
    </citation>
    <scope>NUCLEOTIDE SEQUENCE [LARGE SCALE GENOMIC DNA]</scope>
    <source>
        <strain evidence="3 4">DSM 5745</strain>
    </source>
</reference>
<comment type="caution">
    <text evidence="3">The sequence shown here is derived from an EMBL/GenBank/DDBJ whole genome shotgun (WGS) entry which is preliminary data.</text>
</comment>
<evidence type="ECO:0000256" key="1">
    <source>
        <dbReference type="PIRSR" id="PIRSR605301-1"/>
    </source>
</evidence>
<protein>
    <recommendedName>
        <fullName evidence="5">Mob1 family protein</fullName>
    </recommendedName>
</protein>
<dbReference type="InterPro" id="IPR005301">
    <property type="entry name" value="MOB_kinase_act_fam"/>
</dbReference>
<dbReference type="InterPro" id="IPR036703">
    <property type="entry name" value="MOB_kinase_act_sf"/>
</dbReference>
<evidence type="ECO:0000256" key="2">
    <source>
        <dbReference type="SAM" id="MobiDB-lite"/>
    </source>
</evidence>
<name>A0A3D8SWC4_9EURO</name>
<dbReference type="EMBL" id="PVWQ01000002">
    <property type="protein sequence ID" value="RDW90461.1"/>
    <property type="molecule type" value="Genomic_DNA"/>
</dbReference>
<dbReference type="PANTHER" id="PTHR22599">
    <property type="entry name" value="MPS ONE BINDER KINASE ACTIVATOR-LIKE MOB"/>
    <property type="match status" value="1"/>
</dbReference>
<feature type="binding site" evidence="1">
    <location>
        <position position="238"/>
    </location>
    <ligand>
        <name>Zn(2+)</name>
        <dbReference type="ChEBI" id="CHEBI:29105"/>
    </ligand>
</feature>
<feature type="compositionally biased region" description="Low complexity" evidence="2">
    <location>
        <begin position="375"/>
        <end position="386"/>
    </location>
</feature>
<dbReference type="Gene3D" id="1.20.140.30">
    <property type="entry name" value="MOB kinase activator"/>
    <property type="match status" value="1"/>
</dbReference>
<evidence type="ECO:0000313" key="4">
    <source>
        <dbReference type="Proteomes" id="UP000256690"/>
    </source>
</evidence>
<feature type="compositionally biased region" description="Low complexity" evidence="2">
    <location>
        <begin position="442"/>
        <end position="454"/>
    </location>
</feature>
<sequence>MAAAGVSPSSSPRLPSPPPFTEVQIGPQSPSVGESFGGEADLQLLGVSPGADDGPTRRIRPGSKSSEMAAGPPLIPLPQLDSPFQLQEHLKALYNHYTRPEDSDTVVPIQREVARQLAEPPEGVERSLWLYELCRFLTMKVNNLIIAFFAENPPCSSQTCPEMRASEWQYLCAVHDPPKACCAIDYCCHTLDWATNILTSPKHFPSRLTLGSESGGGPQAGLRHLTNIFRRLYRIFAHAWFQHREVFWQVETHDGLYMFFKTVCDTYRLIPDDNYTVPPEAEGEEAHQPQHVPEQSDPRRLTILRKDNESLLPPLDQVEPASISTGATTRRHKSSPSMGSRVTTISESAEDNEEPPQLPPAEVAVPKTQSPPEPVSELPSEPVRSPTQSDDSQVTIAEVEPDDEPTETTEAAPATEEHGGIQQTDSDNEESPSAAPEEETPESNPESEPAAASPEPEPEAEPETKPEPETKLELKEKAEEPAKED</sequence>
<dbReference type="GeneID" id="38112606"/>
<dbReference type="SMART" id="SM01388">
    <property type="entry name" value="Mob1_phocein"/>
    <property type="match status" value="1"/>
</dbReference>
<dbReference type="SUPFAM" id="SSF101152">
    <property type="entry name" value="Mob1/phocein"/>
    <property type="match status" value="1"/>
</dbReference>
<feature type="binding site" evidence="1">
    <location>
        <position position="155"/>
    </location>
    <ligand>
        <name>Zn(2+)</name>
        <dbReference type="ChEBI" id="CHEBI:29105"/>
    </ligand>
</feature>
<keyword evidence="1" id="KW-0862">Zinc</keyword>
<feature type="compositionally biased region" description="Basic and acidic residues" evidence="2">
    <location>
        <begin position="462"/>
        <end position="485"/>
    </location>
</feature>
<feature type="region of interest" description="Disordered" evidence="2">
    <location>
        <begin position="1"/>
        <end position="78"/>
    </location>
</feature>
<dbReference type="Pfam" id="PF03637">
    <property type="entry name" value="Mob1_phocein"/>
    <property type="match status" value="1"/>
</dbReference>
<feature type="compositionally biased region" description="Acidic residues" evidence="2">
    <location>
        <begin position="426"/>
        <end position="441"/>
    </location>
</feature>
<organism evidence="3 4">
    <name type="scientific">Aspergillus mulundensis</name>
    <dbReference type="NCBI Taxonomy" id="1810919"/>
    <lineage>
        <taxon>Eukaryota</taxon>
        <taxon>Fungi</taxon>
        <taxon>Dikarya</taxon>
        <taxon>Ascomycota</taxon>
        <taxon>Pezizomycotina</taxon>
        <taxon>Eurotiomycetes</taxon>
        <taxon>Eurotiomycetidae</taxon>
        <taxon>Eurotiales</taxon>
        <taxon>Aspergillaceae</taxon>
        <taxon>Aspergillus</taxon>
        <taxon>Aspergillus subgen. Nidulantes</taxon>
    </lineage>
</organism>
<dbReference type="STRING" id="1810919.A0A3D8SWC4"/>
<feature type="compositionally biased region" description="Polar residues" evidence="2">
    <location>
        <begin position="335"/>
        <end position="347"/>
    </location>
</feature>
<dbReference type="AlphaFoldDB" id="A0A3D8SWC4"/>
<dbReference type="RefSeq" id="XP_026607415.1">
    <property type="nucleotide sequence ID" value="XM_026744252.1"/>
</dbReference>
<keyword evidence="1" id="KW-0479">Metal-binding</keyword>
<dbReference type="OrthoDB" id="10262609at2759"/>
<feature type="binding site" evidence="1">
    <location>
        <position position="160"/>
    </location>
    <ligand>
        <name>Zn(2+)</name>
        <dbReference type="ChEBI" id="CHEBI:29105"/>
    </ligand>
</feature>
<feature type="compositionally biased region" description="Basic and acidic residues" evidence="2">
    <location>
        <begin position="284"/>
        <end position="309"/>
    </location>
</feature>
<keyword evidence="4" id="KW-1185">Reference proteome</keyword>
<accession>A0A3D8SWC4</accession>
<proteinExistence type="predicted"/>
<gene>
    <name evidence="3" type="ORF">DSM5745_02236</name>
</gene>
<feature type="region of interest" description="Disordered" evidence="2">
    <location>
        <begin position="275"/>
        <end position="485"/>
    </location>
</feature>
<feature type="binding site" evidence="1">
    <location>
        <position position="243"/>
    </location>
    <ligand>
        <name>Zn(2+)</name>
        <dbReference type="ChEBI" id="CHEBI:29105"/>
    </ligand>
</feature>
<evidence type="ECO:0000313" key="3">
    <source>
        <dbReference type="EMBL" id="RDW90461.1"/>
    </source>
</evidence>
<evidence type="ECO:0008006" key="5">
    <source>
        <dbReference type="Google" id="ProtNLM"/>
    </source>
</evidence>
<dbReference type="Proteomes" id="UP000256690">
    <property type="component" value="Unassembled WGS sequence"/>
</dbReference>